<evidence type="ECO:0000313" key="2">
    <source>
        <dbReference type="EMBL" id="KAI5354687.1"/>
    </source>
</evidence>
<dbReference type="EMBL" id="JAJFAZ020000001">
    <property type="protein sequence ID" value="KAI5354687.1"/>
    <property type="molecule type" value="Genomic_DNA"/>
</dbReference>
<name>A0AAD4ZV21_PRUDU</name>
<evidence type="ECO:0000313" key="3">
    <source>
        <dbReference type="Proteomes" id="UP001054821"/>
    </source>
</evidence>
<dbReference type="PANTHER" id="PTHR31236:SF2">
    <property type="entry name" value="BURP DOMAIN PROTEIN RD22"/>
    <property type="match status" value="1"/>
</dbReference>
<dbReference type="Pfam" id="PF03181">
    <property type="entry name" value="BURP"/>
    <property type="match status" value="2"/>
</dbReference>
<organism evidence="2 3">
    <name type="scientific">Prunus dulcis</name>
    <name type="common">Almond</name>
    <name type="synonym">Amygdalus dulcis</name>
    <dbReference type="NCBI Taxonomy" id="3755"/>
    <lineage>
        <taxon>Eukaryota</taxon>
        <taxon>Viridiplantae</taxon>
        <taxon>Streptophyta</taxon>
        <taxon>Embryophyta</taxon>
        <taxon>Tracheophyta</taxon>
        <taxon>Spermatophyta</taxon>
        <taxon>Magnoliopsida</taxon>
        <taxon>eudicotyledons</taxon>
        <taxon>Gunneridae</taxon>
        <taxon>Pentapetalae</taxon>
        <taxon>rosids</taxon>
        <taxon>fabids</taxon>
        <taxon>Rosales</taxon>
        <taxon>Rosaceae</taxon>
        <taxon>Amygdaloideae</taxon>
        <taxon>Amygdaleae</taxon>
        <taxon>Prunus</taxon>
    </lineage>
</organism>
<dbReference type="InterPro" id="IPR004873">
    <property type="entry name" value="BURP_dom"/>
</dbReference>
<dbReference type="PANTHER" id="PTHR31236">
    <property type="entry name" value="BURP DOMAIN PROTEIN USPL1-LIKE"/>
    <property type="match status" value="1"/>
</dbReference>
<feature type="domain" description="BURP" evidence="1">
    <location>
        <begin position="167"/>
        <end position="343"/>
    </location>
</feature>
<reference evidence="2 3" key="1">
    <citation type="journal article" date="2022" name="G3 (Bethesda)">
        <title>Whole-genome sequence and methylome profiling of the almond [Prunus dulcis (Mill.) D.A. Webb] cultivar 'Nonpareil'.</title>
        <authorList>
            <person name="D'Amico-Willman K.M."/>
            <person name="Ouma W.Z."/>
            <person name="Meulia T."/>
            <person name="Sideli G.M."/>
            <person name="Gradziel T.M."/>
            <person name="Fresnedo-Ramirez J."/>
        </authorList>
    </citation>
    <scope>NUCLEOTIDE SEQUENCE [LARGE SCALE GENOMIC DNA]</scope>
    <source>
        <strain evidence="2">Clone GOH B32 T37-40</strain>
    </source>
</reference>
<proteinExistence type="predicted"/>
<sequence>MVRLLCNQFENQTDDTHIHCPILMIVQFQLLMQLALVAAALPLVPQLLYWNSILPNKLMPKALSELVQPGLSLYLQPQTQESSLIPPFYLGTLSDQPLTVSYKKDDVAATDNVFFGYNQDAATAAADKLFFGHNQNVVTAADNIFFGDNHEAAVGNQLLKDPTQKVFFLEKDVQPGTTMKYSLARNSTRATFLHRKTAESIPFSSTKLPDILNQFSVKPGSVEANIMTETIQACERPILRGEERYCATSLESMVDFTTSKLGRNVQAISAEDVFYCHAMGKTRAYMVPLEGADGTSAKAIVVCHVDTSVWHPKNFSLQALNCKPGTVLVCHFLPDAHIACLPN</sequence>
<dbReference type="PROSITE" id="PS51277">
    <property type="entry name" value="BURP"/>
    <property type="match status" value="1"/>
</dbReference>
<keyword evidence="3" id="KW-1185">Reference proteome</keyword>
<comment type="caution">
    <text evidence="2">The sequence shown here is derived from an EMBL/GenBank/DDBJ whole genome shotgun (WGS) entry which is preliminary data.</text>
</comment>
<dbReference type="Proteomes" id="UP001054821">
    <property type="component" value="Chromosome 1"/>
</dbReference>
<dbReference type="AlphaFoldDB" id="A0AAD4ZV21"/>
<accession>A0AAD4ZV21</accession>
<dbReference type="SMART" id="SM01045">
    <property type="entry name" value="BURP"/>
    <property type="match status" value="1"/>
</dbReference>
<protein>
    <recommendedName>
        <fullName evidence="1">BURP domain-containing protein</fullName>
    </recommendedName>
</protein>
<evidence type="ECO:0000259" key="1">
    <source>
        <dbReference type="PROSITE" id="PS51277"/>
    </source>
</evidence>
<gene>
    <name evidence="2" type="ORF">L3X38_007582</name>
</gene>
<dbReference type="InterPro" id="IPR044816">
    <property type="entry name" value="BURP"/>
</dbReference>